<evidence type="ECO:0000313" key="3">
    <source>
        <dbReference type="Proteomes" id="UP000230184"/>
    </source>
</evidence>
<dbReference type="InterPro" id="IPR037914">
    <property type="entry name" value="SpoVT-AbrB_sf"/>
</dbReference>
<reference evidence="3" key="1">
    <citation type="submission" date="2017-09" db="EMBL/GenBank/DDBJ databases">
        <title>Depth-based differentiation of microbial function through sediment-hosted aquifers and enrichment of novel symbionts in the deep terrestrial subsurface.</title>
        <authorList>
            <person name="Probst A.J."/>
            <person name="Ladd B."/>
            <person name="Jarett J.K."/>
            <person name="Geller-Mcgrath D.E."/>
            <person name="Sieber C.M.K."/>
            <person name="Emerson J.B."/>
            <person name="Anantharaman K."/>
            <person name="Thomas B.C."/>
            <person name="Malmstrom R."/>
            <person name="Stieglmeier M."/>
            <person name="Klingl A."/>
            <person name="Woyke T."/>
            <person name="Ryan C.M."/>
            <person name="Banfield J.F."/>
        </authorList>
    </citation>
    <scope>NUCLEOTIDE SEQUENCE [LARGE SCALE GENOMIC DNA]</scope>
</reference>
<dbReference type="Proteomes" id="UP000230184">
    <property type="component" value="Unassembled WGS sequence"/>
</dbReference>
<comment type="caution">
    <text evidence="2">The sequence shown here is derived from an EMBL/GenBank/DDBJ whole genome shotgun (WGS) entry which is preliminary data.</text>
</comment>
<dbReference type="SMART" id="SM00966">
    <property type="entry name" value="SpoVT_AbrB"/>
    <property type="match status" value="1"/>
</dbReference>
<name>A0A2M6YT37_9BACT</name>
<evidence type="ECO:0000313" key="2">
    <source>
        <dbReference type="EMBL" id="PIU36592.1"/>
    </source>
</evidence>
<gene>
    <name evidence="2" type="ORF">COT02_05230</name>
</gene>
<feature type="domain" description="SpoVT-AbrB" evidence="1">
    <location>
        <begin position="7"/>
        <end position="54"/>
    </location>
</feature>
<organism evidence="2 3">
    <name type="scientific">Candidatus Roizmanbacteria bacterium CG07_land_8_20_14_0_80_34_15</name>
    <dbReference type="NCBI Taxonomy" id="1974849"/>
    <lineage>
        <taxon>Bacteria</taxon>
        <taxon>Candidatus Roizmaniibacteriota</taxon>
    </lineage>
</organism>
<dbReference type="Pfam" id="PF04014">
    <property type="entry name" value="MazE_antitoxin"/>
    <property type="match status" value="1"/>
</dbReference>
<dbReference type="InterPro" id="IPR007159">
    <property type="entry name" value="SpoVT-AbrB_dom"/>
</dbReference>
<dbReference type="EMBL" id="PEWY01000146">
    <property type="protein sequence ID" value="PIU36592.1"/>
    <property type="molecule type" value="Genomic_DNA"/>
</dbReference>
<sequence>MKTQKIIKVGNSLAVTLPVAFVRDGNLKMGDELVVETAPIYQTMVIKSKKMANNSKLSPEFFDWLDKFTKDNYDLLKELAKTP</sequence>
<dbReference type="GO" id="GO:0003677">
    <property type="term" value="F:DNA binding"/>
    <property type="evidence" value="ECO:0007669"/>
    <property type="project" value="InterPro"/>
</dbReference>
<proteinExistence type="predicted"/>
<dbReference type="SUPFAM" id="SSF89447">
    <property type="entry name" value="AbrB/MazE/MraZ-like"/>
    <property type="match status" value="1"/>
</dbReference>
<dbReference type="AlphaFoldDB" id="A0A2M6YT37"/>
<dbReference type="Gene3D" id="2.10.260.10">
    <property type="match status" value="1"/>
</dbReference>
<accession>A0A2M6YT37</accession>
<evidence type="ECO:0000259" key="1">
    <source>
        <dbReference type="SMART" id="SM00966"/>
    </source>
</evidence>
<protein>
    <submittedName>
        <fullName evidence="2">AbrB family transcriptional regulator</fullName>
    </submittedName>
</protein>